<evidence type="ECO:0000313" key="3">
    <source>
        <dbReference type="Proteomes" id="UP001155587"/>
    </source>
</evidence>
<reference evidence="2" key="1">
    <citation type="submission" date="2022-02" db="EMBL/GenBank/DDBJ databases">
        <title>Vibrio sp. nov, a new bacterium isolated from seawater.</title>
        <authorList>
            <person name="Yuan Y."/>
        </authorList>
    </citation>
    <scope>NUCLEOTIDE SEQUENCE</scope>
    <source>
        <strain evidence="2">ZSDZ65</strain>
    </source>
</reference>
<dbReference type="Proteomes" id="UP001155587">
    <property type="component" value="Unassembled WGS sequence"/>
</dbReference>
<gene>
    <name evidence="2" type="ORF">MD535_01415</name>
</gene>
<evidence type="ECO:0000256" key="1">
    <source>
        <dbReference type="SAM" id="Phobius"/>
    </source>
</evidence>
<dbReference type="AlphaFoldDB" id="A0A9X3CLN8"/>
<evidence type="ECO:0000313" key="2">
    <source>
        <dbReference type="EMBL" id="MCW8344685.1"/>
    </source>
</evidence>
<sequence>MASRRQQLGVTSIEFALGALVLMFSTFAIFESSYQTYVVNMTEYSLRETIRNTKIYQGSSIHEQYETRFKDLIENQDNLWHFLIDSSKFSIDGKYFETFDKFVANDGHSSQDLTFSYDLAEITVTYLYSPMIEMWGNGETPITRTMVLNLEHEGWRDEN</sequence>
<keyword evidence="3" id="KW-1185">Reference proteome</keyword>
<accession>A0A9X3CLN8</accession>
<proteinExistence type="predicted"/>
<protein>
    <submittedName>
        <fullName evidence="2">Pilus assembly protein</fullName>
    </submittedName>
</protein>
<dbReference type="RefSeq" id="WP_265673120.1">
    <property type="nucleotide sequence ID" value="NZ_JAKRRY010000001.1"/>
</dbReference>
<keyword evidence="1" id="KW-0812">Transmembrane</keyword>
<organism evidence="2 3">
    <name type="scientific">Vibrio qingdaonensis</name>
    <dbReference type="NCBI Taxonomy" id="2829491"/>
    <lineage>
        <taxon>Bacteria</taxon>
        <taxon>Pseudomonadati</taxon>
        <taxon>Pseudomonadota</taxon>
        <taxon>Gammaproteobacteria</taxon>
        <taxon>Vibrionales</taxon>
        <taxon>Vibrionaceae</taxon>
        <taxon>Vibrio</taxon>
    </lineage>
</organism>
<keyword evidence="1" id="KW-0472">Membrane</keyword>
<comment type="caution">
    <text evidence="2">The sequence shown here is derived from an EMBL/GenBank/DDBJ whole genome shotgun (WGS) entry which is preliminary data.</text>
</comment>
<name>A0A9X3CLN8_9VIBR</name>
<feature type="transmembrane region" description="Helical" evidence="1">
    <location>
        <begin position="12"/>
        <end position="30"/>
    </location>
</feature>
<keyword evidence="1" id="KW-1133">Transmembrane helix</keyword>
<dbReference type="EMBL" id="JAKRRY010000001">
    <property type="protein sequence ID" value="MCW8344685.1"/>
    <property type="molecule type" value="Genomic_DNA"/>
</dbReference>